<dbReference type="PANTHER" id="PTHR43546">
    <property type="entry name" value="UPF0173 METAL-DEPENDENT HYDROLASE MJ1163-RELATED"/>
    <property type="match status" value="1"/>
</dbReference>
<evidence type="ECO:0000256" key="2">
    <source>
        <dbReference type="HAMAP-Rule" id="MF_00457"/>
    </source>
</evidence>
<dbReference type="InterPro" id="IPR001279">
    <property type="entry name" value="Metallo-B-lactamas"/>
</dbReference>
<dbReference type="SUPFAM" id="SSF56281">
    <property type="entry name" value="Metallo-hydrolase/oxidoreductase"/>
    <property type="match status" value="1"/>
</dbReference>
<reference evidence="4" key="1">
    <citation type="submission" date="2022-03" db="EMBL/GenBank/DDBJ databases">
        <title>Draft Genome Sequence of Firmicute Strain S0AB, a Heterotrophic Iron/Sulfur-Oxidizing Extreme Acidophile.</title>
        <authorList>
            <person name="Vergara E."/>
            <person name="Pakostova E."/>
            <person name="Johnson D.B."/>
            <person name="Holmes D.S."/>
        </authorList>
    </citation>
    <scope>NUCLEOTIDE SEQUENCE</scope>
    <source>
        <strain evidence="4">S0AB</strain>
    </source>
</reference>
<dbReference type="InterPro" id="IPR036866">
    <property type="entry name" value="RibonucZ/Hydroxyglut_hydro"/>
</dbReference>
<dbReference type="Pfam" id="PF12706">
    <property type="entry name" value="Lactamase_B_2"/>
    <property type="match status" value="1"/>
</dbReference>
<comment type="similarity">
    <text evidence="2">Belongs to the UPF0173 family.</text>
</comment>
<gene>
    <name evidence="4" type="ORF">MM817_00723</name>
</gene>
<dbReference type="NCBIfam" id="NF001911">
    <property type="entry name" value="PRK00685.1"/>
    <property type="match status" value="1"/>
</dbReference>
<dbReference type="InterPro" id="IPR050114">
    <property type="entry name" value="UPF0173_UPF0282_UlaG_hydrolase"/>
</dbReference>
<protein>
    <recommendedName>
        <fullName evidence="2">UPF0173 metal-dependent hydrolase MM817_00723</fullName>
    </recommendedName>
</protein>
<name>A0A9X1V721_9BACL</name>
<proteinExistence type="inferred from homology"/>
<keyword evidence="1 2" id="KW-0378">Hydrolase</keyword>
<dbReference type="InterPro" id="IPR022877">
    <property type="entry name" value="UPF0173"/>
</dbReference>
<organism evidence="4 5">
    <name type="scientific">Sulfoacidibacillus ferrooxidans</name>
    <dbReference type="NCBI Taxonomy" id="2005001"/>
    <lineage>
        <taxon>Bacteria</taxon>
        <taxon>Bacillati</taxon>
        <taxon>Bacillota</taxon>
        <taxon>Bacilli</taxon>
        <taxon>Bacillales</taxon>
        <taxon>Alicyclobacillaceae</taxon>
        <taxon>Sulfoacidibacillus</taxon>
    </lineage>
</organism>
<comment type="caution">
    <text evidence="4">The sequence shown here is derived from an EMBL/GenBank/DDBJ whole genome shotgun (WGS) entry which is preliminary data.</text>
</comment>
<evidence type="ECO:0000256" key="1">
    <source>
        <dbReference type="ARBA" id="ARBA00022801"/>
    </source>
</evidence>
<feature type="domain" description="Metallo-beta-lactamase" evidence="3">
    <location>
        <begin position="9"/>
        <end position="193"/>
    </location>
</feature>
<dbReference type="EMBL" id="JALBUF010000001">
    <property type="protein sequence ID" value="MCI0182463.1"/>
    <property type="molecule type" value="Genomic_DNA"/>
</dbReference>
<keyword evidence="5" id="KW-1185">Reference proteome</keyword>
<evidence type="ECO:0000259" key="3">
    <source>
        <dbReference type="SMART" id="SM00849"/>
    </source>
</evidence>
<dbReference type="AlphaFoldDB" id="A0A9X1V721"/>
<dbReference type="SMART" id="SM00849">
    <property type="entry name" value="Lactamase_B"/>
    <property type="match status" value="1"/>
</dbReference>
<sequence>MTMKLTYLGHASFAIETKSHHLLIDPFLSGNPNSSIAADEVKADAILLTHAHADHVGDTVAIAKRTGATVVAVYELAAWLAAQGVKTHPMHLGGSHVFPFGRVKLTLAFHGSAIETESGMIYGGNPAGILFTAEGKTFYHSGDTALFGDMKWIGELNDIDVAALPIGDNFTMGPEDALIAAQWVKAKTVIPMHYDTFPLIAQDAASFVHQLADKGIDGKVLKPGESFTV</sequence>
<dbReference type="GO" id="GO:0016787">
    <property type="term" value="F:hydrolase activity"/>
    <property type="evidence" value="ECO:0007669"/>
    <property type="project" value="UniProtKB-UniRule"/>
</dbReference>
<dbReference type="Proteomes" id="UP001139263">
    <property type="component" value="Unassembled WGS sequence"/>
</dbReference>
<dbReference type="Gene3D" id="3.60.15.10">
    <property type="entry name" value="Ribonuclease Z/Hydroxyacylglutathione hydrolase-like"/>
    <property type="match status" value="1"/>
</dbReference>
<evidence type="ECO:0000313" key="4">
    <source>
        <dbReference type="EMBL" id="MCI0182463.1"/>
    </source>
</evidence>
<accession>A0A9X1V721</accession>
<dbReference type="HAMAP" id="MF_00457">
    <property type="entry name" value="UPF0173"/>
    <property type="match status" value="1"/>
</dbReference>
<dbReference type="PANTHER" id="PTHR43546:SF3">
    <property type="entry name" value="UPF0173 METAL-DEPENDENT HYDROLASE MJ1163"/>
    <property type="match status" value="1"/>
</dbReference>
<evidence type="ECO:0000313" key="5">
    <source>
        <dbReference type="Proteomes" id="UP001139263"/>
    </source>
</evidence>